<feature type="region of interest" description="Disordered" evidence="1">
    <location>
        <begin position="153"/>
        <end position="176"/>
    </location>
</feature>
<name>A0A0D3EAJ4_BRAOL</name>
<proteinExistence type="predicted"/>
<keyword evidence="3" id="KW-1185">Reference proteome</keyword>
<reference evidence="2 3" key="1">
    <citation type="journal article" date="2014" name="Genome Biol.">
        <title>Transcriptome and methylome profiling reveals relics of genome dominance in the mesopolyploid Brassica oleracea.</title>
        <authorList>
            <person name="Parkin I.A."/>
            <person name="Koh C."/>
            <person name="Tang H."/>
            <person name="Robinson S.J."/>
            <person name="Kagale S."/>
            <person name="Clarke W.E."/>
            <person name="Town C.D."/>
            <person name="Nixon J."/>
            <person name="Krishnakumar V."/>
            <person name="Bidwell S.L."/>
            <person name="Denoeud F."/>
            <person name="Belcram H."/>
            <person name="Links M.G."/>
            <person name="Just J."/>
            <person name="Clarke C."/>
            <person name="Bender T."/>
            <person name="Huebert T."/>
            <person name="Mason A.S."/>
            <person name="Pires J.C."/>
            <person name="Barker G."/>
            <person name="Moore J."/>
            <person name="Walley P.G."/>
            <person name="Manoli S."/>
            <person name="Batley J."/>
            <person name="Edwards D."/>
            <person name="Nelson M.N."/>
            <person name="Wang X."/>
            <person name="Paterson A.H."/>
            <person name="King G."/>
            <person name="Bancroft I."/>
            <person name="Chalhoub B."/>
            <person name="Sharpe A.G."/>
        </authorList>
    </citation>
    <scope>NUCLEOTIDE SEQUENCE</scope>
    <source>
        <strain evidence="2 3">cv. TO1000</strain>
    </source>
</reference>
<dbReference type="EnsemblPlants" id="Bo9g109820.1">
    <property type="protein sequence ID" value="Bo9g109820.1"/>
    <property type="gene ID" value="Bo9g109820"/>
</dbReference>
<accession>A0A0D3EAJ4</accession>
<evidence type="ECO:0000313" key="2">
    <source>
        <dbReference type="EnsemblPlants" id="Bo9g109820.1"/>
    </source>
</evidence>
<dbReference type="AlphaFoldDB" id="A0A0D3EAJ4"/>
<protein>
    <submittedName>
        <fullName evidence="2">Uncharacterized protein</fullName>
    </submittedName>
</protein>
<dbReference type="HOGENOM" id="CLU_1083167_0_0_1"/>
<sequence>MSVANPLNSPQMCGMASSVIGVFAIQLESPSLALTPAKETGHLPSLMELYERTHKNKAGVFVDGKSEQIYNDVVAQVVPKKKGRALGIGSVNEVPRATSSYGQRRDDEVTELRNELTATISAFTARVGGLDRFLDFIAATNPEWETMFRNMRRQNPIPDEGPSDDTHAEEDVDRRSDELHREMHDSNTSGRCTTLRNAFVVFTRNASDILTWTIYVVFTTICFLRLYDEMVSSLFYDELARNYALRRTYNDETRFPR</sequence>
<dbReference type="Proteomes" id="UP000032141">
    <property type="component" value="Chromosome C9"/>
</dbReference>
<dbReference type="Gramene" id="Bo9g109820.1">
    <property type="protein sequence ID" value="Bo9g109820.1"/>
    <property type="gene ID" value="Bo9g109820"/>
</dbReference>
<organism evidence="2 3">
    <name type="scientific">Brassica oleracea var. oleracea</name>
    <dbReference type="NCBI Taxonomy" id="109376"/>
    <lineage>
        <taxon>Eukaryota</taxon>
        <taxon>Viridiplantae</taxon>
        <taxon>Streptophyta</taxon>
        <taxon>Embryophyta</taxon>
        <taxon>Tracheophyta</taxon>
        <taxon>Spermatophyta</taxon>
        <taxon>Magnoliopsida</taxon>
        <taxon>eudicotyledons</taxon>
        <taxon>Gunneridae</taxon>
        <taxon>Pentapetalae</taxon>
        <taxon>rosids</taxon>
        <taxon>malvids</taxon>
        <taxon>Brassicales</taxon>
        <taxon>Brassicaceae</taxon>
        <taxon>Brassiceae</taxon>
        <taxon>Brassica</taxon>
    </lineage>
</organism>
<reference evidence="2" key="2">
    <citation type="submission" date="2015-03" db="UniProtKB">
        <authorList>
            <consortium name="EnsemblPlants"/>
        </authorList>
    </citation>
    <scope>IDENTIFICATION</scope>
</reference>
<evidence type="ECO:0000313" key="3">
    <source>
        <dbReference type="Proteomes" id="UP000032141"/>
    </source>
</evidence>
<feature type="compositionally biased region" description="Acidic residues" evidence="1">
    <location>
        <begin position="161"/>
        <end position="171"/>
    </location>
</feature>
<evidence type="ECO:0000256" key="1">
    <source>
        <dbReference type="SAM" id="MobiDB-lite"/>
    </source>
</evidence>